<gene>
    <name evidence="1" type="ORF">OIU79_028488</name>
</gene>
<name>A0A9Q0VWM3_SALPP</name>
<organism evidence="1 2">
    <name type="scientific">Salix purpurea</name>
    <name type="common">Purple osier willow</name>
    <dbReference type="NCBI Taxonomy" id="77065"/>
    <lineage>
        <taxon>Eukaryota</taxon>
        <taxon>Viridiplantae</taxon>
        <taxon>Streptophyta</taxon>
        <taxon>Embryophyta</taxon>
        <taxon>Tracheophyta</taxon>
        <taxon>Spermatophyta</taxon>
        <taxon>Magnoliopsida</taxon>
        <taxon>eudicotyledons</taxon>
        <taxon>Gunneridae</taxon>
        <taxon>Pentapetalae</taxon>
        <taxon>rosids</taxon>
        <taxon>fabids</taxon>
        <taxon>Malpighiales</taxon>
        <taxon>Salicaceae</taxon>
        <taxon>Saliceae</taxon>
        <taxon>Salix</taxon>
    </lineage>
</organism>
<evidence type="ECO:0000313" key="1">
    <source>
        <dbReference type="EMBL" id="KAJ6756084.1"/>
    </source>
</evidence>
<sequence>MVTQGTPMYKDSHVVVVPAYGKVSKLYHINKIRQDPTEDLHAKTEMY</sequence>
<evidence type="ECO:0000313" key="2">
    <source>
        <dbReference type="Proteomes" id="UP001151532"/>
    </source>
</evidence>
<proteinExistence type="predicted"/>
<reference evidence="1" key="1">
    <citation type="submission" date="2022-11" db="EMBL/GenBank/DDBJ databases">
        <authorList>
            <person name="Hyden B.L."/>
            <person name="Feng K."/>
            <person name="Yates T."/>
            <person name="Jawdy S."/>
            <person name="Smart L.B."/>
            <person name="Muchero W."/>
        </authorList>
    </citation>
    <scope>NUCLEOTIDE SEQUENCE</scope>
    <source>
        <tissue evidence="1">Shoot tip</tissue>
    </source>
</reference>
<dbReference type="EMBL" id="JAPFFK010000007">
    <property type="protein sequence ID" value="KAJ6756084.1"/>
    <property type="molecule type" value="Genomic_DNA"/>
</dbReference>
<comment type="caution">
    <text evidence="1">The sequence shown here is derived from an EMBL/GenBank/DDBJ whole genome shotgun (WGS) entry which is preliminary data.</text>
</comment>
<dbReference type="AlphaFoldDB" id="A0A9Q0VWM3"/>
<protein>
    <submittedName>
        <fullName evidence="1">Uncharacterized protein</fullName>
    </submittedName>
</protein>
<dbReference type="Proteomes" id="UP001151532">
    <property type="component" value="Chromosome 16"/>
</dbReference>
<accession>A0A9Q0VWM3</accession>
<reference evidence="1" key="2">
    <citation type="journal article" date="2023" name="Int. J. Mol. Sci.">
        <title>De Novo Assembly and Annotation of 11 Diverse Shrub Willow (Salix) Genomes Reveals Novel Gene Organization in Sex-Linked Regions.</title>
        <authorList>
            <person name="Hyden B."/>
            <person name="Feng K."/>
            <person name="Yates T.B."/>
            <person name="Jawdy S."/>
            <person name="Cereghino C."/>
            <person name="Smart L.B."/>
            <person name="Muchero W."/>
        </authorList>
    </citation>
    <scope>NUCLEOTIDE SEQUENCE</scope>
    <source>
        <tissue evidence="1">Shoot tip</tissue>
    </source>
</reference>
<keyword evidence="2" id="KW-1185">Reference proteome</keyword>